<evidence type="ECO:0000313" key="2">
    <source>
        <dbReference type="Proteomes" id="UP000006764"/>
    </source>
</evidence>
<proteinExistence type="predicted"/>
<dbReference type="STRING" id="391936.S7S_17885"/>
<protein>
    <submittedName>
        <fullName evidence="1">Uncharacterized protein</fullName>
    </submittedName>
</protein>
<dbReference type="RefSeq" id="WP_008734665.1">
    <property type="nucleotide sequence ID" value="NZ_CP004387.1"/>
</dbReference>
<sequence>MTDERIDLKAPWLAGKIFALNDAGTELAAPPADHIVLSGPEKGVVDENLRCELSGCDRKVKVSEEGNAKYAWYYLTNSADTYVGVTIERRWVYDGQLRKDTVRHRLYPGQHKEVFSFPRNQSPVCCILACAAEPDQS</sequence>
<gene>
    <name evidence="1" type="ORF">S7S_17885</name>
</gene>
<keyword evidence="2" id="KW-1185">Reference proteome</keyword>
<organism evidence="1 2">
    <name type="scientific">Isoalcanivorax pacificus W11-5</name>
    <dbReference type="NCBI Taxonomy" id="391936"/>
    <lineage>
        <taxon>Bacteria</taxon>
        <taxon>Pseudomonadati</taxon>
        <taxon>Pseudomonadota</taxon>
        <taxon>Gammaproteobacteria</taxon>
        <taxon>Oceanospirillales</taxon>
        <taxon>Alcanivoracaceae</taxon>
        <taxon>Isoalcanivorax</taxon>
    </lineage>
</organism>
<dbReference type="AlphaFoldDB" id="A0A0B4XNR6"/>
<dbReference type="EMBL" id="CP004387">
    <property type="protein sequence ID" value="AJD49989.1"/>
    <property type="molecule type" value="Genomic_DNA"/>
</dbReference>
<accession>A0A0B4XNR6</accession>
<dbReference type="KEGG" id="apac:S7S_17885"/>
<evidence type="ECO:0000313" key="1">
    <source>
        <dbReference type="EMBL" id="AJD49989.1"/>
    </source>
</evidence>
<name>A0A0B4XNR6_9GAMM</name>
<dbReference type="OrthoDB" id="9828601at2"/>
<dbReference type="Proteomes" id="UP000006764">
    <property type="component" value="Chromosome"/>
</dbReference>
<dbReference type="HOGENOM" id="CLU_1860983_0_0_6"/>
<reference evidence="1 2" key="1">
    <citation type="journal article" date="2012" name="J. Bacteriol.">
        <title>Genome sequence of an alkane-degrading bacterium, Alcanivorax pacificus type strain W11-5, isolated from deep sea sediment.</title>
        <authorList>
            <person name="Lai Q."/>
            <person name="Shao Z."/>
        </authorList>
    </citation>
    <scope>NUCLEOTIDE SEQUENCE [LARGE SCALE GENOMIC DNA]</scope>
    <source>
        <strain evidence="1 2">W11-5</strain>
    </source>
</reference>